<dbReference type="Proteomes" id="UP000662200">
    <property type="component" value="Unassembled WGS sequence"/>
</dbReference>
<organism evidence="2 3">
    <name type="scientific">Pilimelia terevasa</name>
    <dbReference type="NCBI Taxonomy" id="53372"/>
    <lineage>
        <taxon>Bacteria</taxon>
        <taxon>Bacillati</taxon>
        <taxon>Actinomycetota</taxon>
        <taxon>Actinomycetes</taxon>
        <taxon>Micromonosporales</taxon>
        <taxon>Micromonosporaceae</taxon>
        <taxon>Pilimelia</taxon>
    </lineage>
</organism>
<reference evidence="2" key="2">
    <citation type="submission" date="2020-09" db="EMBL/GenBank/DDBJ databases">
        <authorList>
            <person name="Sun Q."/>
            <person name="Ohkuma M."/>
        </authorList>
    </citation>
    <scope>NUCLEOTIDE SEQUENCE</scope>
    <source>
        <strain evidence="2">JCM 3091</strain>
    </source>
</reference>
<proteinExistence type="predicted"/>
<dbReference type="InterPro" id="IPR021215">
    <property type="entry name" value="DUF2752"/>
</dbReference>
<dbReference type="Pfam" id="PF10825">
    <property type="entry name" value="DUF2752"/>
    <property type="match status" value="1"/>
</dbReference>
<keyword evidence="3" id="KW-1185">Reference proteome</keyword>
<feature type="transmembrane region" description="Helical" evidence="1">
    <location>
        <begin position="92"/>
        <end position="111"/>
    </location>
</feature>
<keyword evidence="1" id="KW-0812">Transmembrane</keyword>
<reference evidence="2" key="1">
    <citation type="journal article" date="2014" name="Int. J. Syst. Evol. Microbiol.">
        <title>Complete genome sequence of Corynebacterium casei LMG S-19264T (=DSM 44701T), isolated from a smear-ripened cheese.</title>
        <authorList>
            <consortium name="US DOE Joint Genome Institute (JGI-PGF)"/>
            <person name="Walter F."/>
            <person name="Albersmeier A."/>
            <person name="Kalinowski J."/>
            <person name="Ruckert C."/>
        </authorList>
    </citation>
    <scope>NUCLEOTIDE SEQUENCE</scope>
    <source>
        <strain evidence="2">JCM 3091</strain>
    </source>
</reference>
<evidence type="ECO:0000256" key="1">
    <source>
        <dbReference type="SAM" id="Phobius"/>
    </source>
</evidence>
<evidence type="ECO:0000313" key="3">
    <source>
        <dbReference type="Proteomes" id="UP000662200"/>
    </source>
</evidence>
<sequence>MDFVRLGATGLRRGGVARRILRAMREFSVPERLGAAGAAAALAALLTPRVRAATGWGVPCPLRTVTGVPCPACGLTTAAEALVGGDAAGAAAANPAVFGLAALTVVGLAALARRGLRGGAPVPWSAAARRRVGWVVAVVAVGSWAFQLRRFGVM</sequence>
<evidence type="ECO:0000313" key="2">
    <source>
        <dbReference type="EMBL" id="GGK35152.1"/>
    </source>
</evidence>
<feature type="transmembrane region" description="Helical" evidence="1">
    <location>
        <begin position="132"/>
        <end position="148"/>
    </location>
</feature>
<gene>
    <name evidence="2" type="ORF">GCM10010124_29790</name>
</gene>
<accession>A0A8J3BP04</accession>
<keyword evidence="1" id="KW-1133">Transmembrane helix</keyword>
<name>A0A8J3BP04_9ACTN</name>
<dbReference type="AlphaFoldDB" id="A0A8J3BP04"/>
<protein>
    <recommendedName>
        <fullName evidence="4">DUF2752 domain-containing protein</fullName>
    </recommendedName>
</protein>
<comment type="caution">
    <text evidence="2">The sequence shown here is derived from an EMBL/GenBank/DDBJ whole genome shotgun (WGS) entry which is preliminary data.</text>
</comment>
<evidence type="ECO:0008006" key="4">
    <source>
        <dbReference type="Google" id="ProtNLM"/>
    </source>
</evidence>
<dbReference type="EMBL" id="BMQC01000010">
    <property type="protein sequence ID" value="GGK35152.1"/>
    <property type="molecule type" value="Genomic_DNA"/>
</dbReference>
<keyword evidence="1" id="KW-0472">Membrane</keyword>